<dbReference type="FunFam" id="3.90.76.10:FF:000001">
    <property type="entry name" value="Oligopeptide ABC transporter substrate-binding protein"/>
    <property type="match status" value="1"/>
</dbReference>
<dbReference type="CDD" id="cd08504">
    <property type="entry name" value="PBP2_OppA"/>
    <property type="match status" value="1"/>
</dbReference>
<evidence type="ECO:0000256" key="1">
    <source>
        <dbReference type="ARBA" id="ARBA00004196"/>
    </source>
</evidence>
<keyword evidence="5" id="KW-0812">Transmembrane</keyword>
<keyword evidence="5" id="KW-0472">Membrane</keyword>
<dbReference type="HOGENOM" id="CLU_017028_0_2_0"/>
<keyword evidence="5" id="KW-1133">Transmembrane helix</keyword>
<dbReference type="Proteomes" id="UP000019433">
    <property type="component" value="Chromosome"/>
</dbReference>
<feature type="transmembrane region" description="Helical" evidence="5">
    <location>
        <begin position="31"/>
        <end position="49"/>
    </location>
</feature>
<comment type="similarity">
    <text evidence="2">Belongs to the bacterial solute-binding protein 5 family.</text>
</comment>
<dbReference type="AlphaFoldDB" id="W8K040"/>
<protein>
    <submittedName>
        <fullName evidence="7">Bacterial extracellular solute-binding s, 5 Middle family protein</fullName>
    </submittedName>
</protein>
<dbReference type="PANTHER" id="PTHR30290">
    <property type="entry name" value="PERIPLASMIC BINDING COMPONENT OF ABC TRANSPORTER"/>
    <property type="match status" value="1"/>
</dbReference>
<dbReference type="GO" id="GO:0030288">
    <property type="term" value="C:outer membrane-bounded periplasmic space"/>
    <property type="evidence" value="ECO:0007669"/>
    <property type="project" value="UniProtKB-ARBA"/>
</dbReference>
<proteinExistence type="inferred from homology"/>
<gene>
    <name evidence="7" type="ORF">M832_03820</name>
</gene>
<dbReference type="Gene3D" id="3.90.76.10">
    <property type="entry name" value="Dipeptide-binding Protein, Domain 1"/>
    <property type="match status" value="1"/>
</dbReference>
<evidence type="ECO:0000259" key="6">
    <source>
        <dbReference type="Pfam" id="PF00496"/>
    </source>
</evidence>
<dbReference type="PIRSF" id="PIRSF002741">
    <property type="entry name" value="MppA"/>
    <property type="match status" value="1"/>
</dbReference>
<keyword evidence="4" id="KW-0732">Signal</keyword>
<dbReference type="eggNOG" id="COG4166">
    <property type="taxonomic scope" value="Bacteria"/>
</dbReference>
<reference evidence="7 8" key="1">
    <citation type="journal article" date="2014" name="Syst. Appl. Microbiol.">
        <title>Evidence for the existence of two new members of the family Chlamydiaceae and proposal of Chlamydia avium sp. nov. and Chlamydia gallinacea sp. nov.</title>
        <authorList>
            <person name="Sachse K."/>
            <person name="Laroucau K."/>
            <person name="Riege K."/>
            <person name="Wehner S."/>
            <person name="Dilcher M."/>
            <person name="Creasy H.H."/>
            <person name="Weidmann M."/>
            <person name="Myers G."/>
            <person name="Vorimore F."/>
            <person name="Vicari N."/>
            <person name="Magnino S."/>
            <person name="Liebler-Tenorio E."/>
            <person name="Ruettger A."/>
            <person name="Bavoil P.M."/>
            <person name="Hufert F.T."/>
            <person name="Rossello-Mora R."/>
            <person name="Marz M."/>
        </authorList>
    </citation>
    <scope>NUCLEOTIDE SEQUENCE [LARGE SCALE GENOMIC DNA]</scope>
    <source>
        <strain evidence="7 8">10DC88</strain>
    </source>
</reference>
<dbReference type="GO" id="GO:0015833">
    <property type="term" value="P:peptide transport"/>
    <property type="evidence" value="ECO:0007669"/>
    <property type="project" value="TreeGrafter"/>
</dbReference>
<dbReference type="InterPro" id="IPR039424">
    <property type="entry name" value="SBP_5"/>
</dbReference>
<feature type="domain" description="Solute-binding protein family 5" evidence="6">
    <location>
        <begin position="100"/>
        <end position="470"/>
    </location>
</feature>
<dbReference type="Gene3D" id="3.40.190.10">
    <property type="entry name" value="Periplasmic binding protein-like II"/>
    <property type="match status" value="1"/>
</dbReference>
<name>W8K040_9CHLA</name>
<dbReference type="EMBL" id="CP006571">
    <property type="protein sequence ID" value="AHK63247.1"/>
    <property type="molecule type" value="Genomic_DNA"/>
</dbReference>
<dbReference type="GO" id="GO:0043190">
    <property type="term" value="C:ATP-binding cassette (ABC) transporter complex"/>
    <property type="evidence" value="ECO:0007669"/>
    <property type="project" value="InterPro"/>
</dbReference>
<evidence type="ECO:0000313" key="8">
    <source>
        <dbReference type="Proteomes" id="UP000019433"/>
    </source>
</evidence>
<accession>W8K040</accession>
<dbReference type="PATRIC" id="fig|1229831.3.peg.386"/>
<evidence type="ECO:0000256" key="4">
    <source>
        <dbReference type="ARBA" id="ARBA00022729"/>
    </source>
</evidence>
<dbReference type="KEGG" id="cav:M832_03820"/>
<dbReference type="PANTHER" id="PTHR30290:SF83">
    <property type="entry name" value="ABC TRANSPORTER SUBSTRATE-BINDING PROTEIN"/>
    <property type="match status" value="1"/>
</dbReference>
<dbReference type="GO" id="GO:1904680">
    <property type="term" value="F:peptide transmembrane transporter activity"/>
    <property type="evidence" value="ECO:0007669"/>
    <property type="project" value="TreeGrafter"/>
</dbReference>
<evidence type="ECO:0000256" key="3">
    <source>
        <dbReference type="ARBA" id="ARBA00022448"/>
    </source>
</evidence>
<evidence type="ECO:0000313" key="7">
    <source>
        <dbReference type="EMBL" id="AHK63247.1"/>
    </source>
</evidence>
<dbReference type="Gene3D" id="3.10.105.10">
    <property type="entry name" value="Dipeptide-binding Protein, Domain 3"/>
    <property type="match status" value="1"/>
</dbReference>
<dbReference type="SUPFAM" id="SSF53850">
    <property type="entry name" value="Periplasmic binding protein-like II"/>
    <property type="match status" value="1"/>
</dbReference>
<evidence type="ECO:0000256" key="5">
    <source>
        <dbReference type="SAM" id="Phobius"/>
    </source>
</evidence>
<keyword evidence="3" id="KW-0813">Transport</keyword>
<evidence type="ECO:0000256" key="2">
    <source>
        <dbReference type="ARBA" id="ARBA00005695"/>
    </source>
</evidence>
<dbReference type="InterPro" id="IPR000914">
    <property type="entry name" value="SBP_5_dom"/>
</dbReference>
<organism evidence="7 8">
    <name type="scientific">Chlamydia avium 10DC88</name>
    <dbReference type="NCBI Taxonomy" id="1229831"/>
    <lineage>
        <taxon>Bacteria</taxon>
        <taxon>Pseudomonadati</taxon>
        <taxon>Chlamydiota</taxon>
        <taxon>Chlamydiia</taxon>
        <taxon>Chlamydiales</taxon>
        <taxon>Chlamydiaceae</taxon>
        <taxon>Chlamydia/Chlamydophila group</taxon>
        <taxon>Chlamydia</taxon>
    </lineage>
</organism>
<comment type="subcellular location">
    <subcellularLocation>
        <location evidence="1">Cell envelope</location>
    </subcellularLocation>
</comment>
<sequence>MKNRLVYLLRFSSCPIIKTYFNYMKRKSRSTYLILRVSLFFIITGWISSCTQQIQHPNSLKIAISHDPLSLDPRIAFLSKDISIAKALYEGLMREDNDNPQPALATHYTISGDQTTYTFYLKPTQWSNGDPVTAYDFEESMKQLHQLEVTGSSALLMGVIKNSEAITNRQLPIDVLGIHAIDDLTLEITLEQPLPYFLELLSHPLFFPVHVSLRDYYKTRESVFPNISNGPFVLDSYHPQNQLIIKKNFLYHDHNIVQLEAIIFQVIPDTHTALQLLQKKLIDWMGSPWSAPISKEDQNRIPQEKLHKYPVLGTTALICNLNNTLINNKSLRQALSYAIDKSALLQFINCGKVAENFLPPSLSTLPTQGRLSKKQREAIAREYFKEAQKELSQKQIAELSIIYPLESASLNAIVQEIQQQIKNVLGISMTIQGMEYHHFLDKRNRGDFALATGKWIADYPRSSSFLAILGNAMQNTSSKSLTHWGNTQYNSIINKLQTSPNHEDQYTAENLIKEDLPLIPLYHFEYVYAANPKIQHAHCSPLGHVDLKKLSLSK</sequence>
<dbReference type="STRING" id="1229831.M832_03820"/>
<dbReference type="Pfam" id="PF00496">
    <property type="entry name" value="SBP_bac_5"/>
    <property type="match status" value="1"/>
</dbReference>
<dbReference type="InterPro" id="IPR030678">
    <property type="entry name" value="Peptide/Ni-bd"/>
</dbReference>